<dbReference type="VGNC" id="VGNC:21975">
    <property type="gene designation" value="PSTPIP1"/>
</dbReference>
<gene>
    <name evidence="5 7" type="primary">PSTPIP1</name>
</gene>
<dbReference type="Ensembl" id="ENSECAT00000056422.3">
    <property type="protein sequence ID" value="ENSECAP00000041494.2"/>
    <property type="gene ID" value="ENSECAG00000002988.4"/>
</dbReference>
<dbReference type="Pfam" id="PF00611">
    <property type="entry name" value="FCH"/>
    <property type="match status" value="1"/>
</dbReference>
<evidence type="ECO:0000313" key="6">
    <source>
        <dbReference type="Proteomes" id="UP000002281"/>
    </source>
</evidence>
<reference evidence="5" key="3">
    <citation type="submission" date="2025-09" db="UniProtKB">
        <authorList>
            <consortium name="Ensembl"/>
        </authorList>
    </citation>
    <scope>IDENTIFICATION</scope>
    <source>
        <strain evidence="5">Thoroughbred</strain>
    </source>
</reference>
<dbReference type="Gene3D" id="1.20.1270.60">
    <property type="entry name" value="Arfaptin homology (AH) domain/BAR domain"/>
    <property type="match status" value="1"/>
</dbReference>
<name>A0A3Q2LJK3_HORSE</name>
<dbReference type="ExpressionAtlas" id="A0A3Q2LJK3">
    <property type="expression patterns" value="baseline"/>
</dbReference>
<feature type="coiled-coil region" evidence="3">
    <location>
        <begin position="95"/>
        <end position="129"/>
    </location>
</feature>
<evidence type="ECO:0000313" key="7">
    <source>
        <dbReference type="VGNC" id="VGNC:21975"/>
    </source>
</evidence>
<dbReference type="PANTHER" id="PTHR23065:SF51">
    <property type="entry name" value="PROLINE-SERINE-THREONINE PHOSPHATASE-INTERACTING PROTEIN 1"/>
    <property type="match status" value="1"/>
</dbReference>
<organism evidence="5 6">
    <name type="scientific">Equus caballus</name>
    <name type="common">Horse</name>
    <dbReference type="NCBI Taxonomy" id="9796"/>
    <lineage>
        <taxon>Eukaryota</taxon>
        <taxon>Metazoa</taxon>
        <taxon>Chordata</taxon>
        <taxon>Craniata</taxon>
        <taxon>Vertebrata</taxon>
        <taxon>Euteleostomi</taxon>
        <taxon>Mammalia</taxon>
        <taxon>Eutheria</taxon>
        <taxon>Laurasiatheria</taxon>
        <taxon>Perissodactyla</taxon>
        <taxon>Equidae</taxon>
        <taxon>Equus</taxon>
    </lineage>
</organism>
<dbReference type="InterPro" id="IPR001060">
    <property type="entry name" value="FCH_dom"/>
</dbReference>
<feature type="coiled-coil region" evidence="3">
    <location>
        <begin position="32"/>
        <end position="59"/>
    </location>
</feature>
<dbReference type="PANTHER" id="PTHR23065">
    <property type="entry name" value="PROLINE-SERINE-THREONINE PHOSPHATASE INTERACTING PROTEIN 1"/>
    <property type="match status" value="1"/>
</dbReference>
<dbReference type="Proteomes" id="UP000002281">
    <property type="component" value="Chromosome 1"/>
</dbReference>
<accession>A0A3Q2LJK3</accession>
<protein>
    <submittedName>
        <fullName evidence="5">Proline-serine-threonine phosphatase interacting protein 1</fullName>
    </submittedName>
</protein>
<dbReference type="FunFam" id="1.20.1270.60:FF:000037">
    <property type="entry name" value="Proline-serine-threonine phosphatase interacting protein 1"/>
    <property type="match status" value="1"/>
</dbReference>
<dbReference type="InterPro" id="IPR027267">
    <property type="entry name" value="AH/BAR_dom_sf"/>
</dbReference>
<dbReference type="GeneTree" id="ENSGT00940000156932"/>
<dbReference type="InterPro" id="IPR031160">
    <property type="entry name" value="F_BAR_dom"/>
</dbReference>
<dbReference type="SMART" id="SM00055">
    <property type="entry name" value="FCH"/>
    <property type="match status" value="1"/>
</dbReference>
<dbReference type="Bgee" id="ENSECAG00000002988">
    <property type="expression patterns" value="Expressed in leukocyte and 22 other cell types or tissues"/>
</dbReference>
<dbReference type="PROSITE" id="PS51741">
    <property type="entry name" value="F_BAR"/>
    <property type="match status" value="1"/>
</dbReference>
<evidence type="ECO:0000256" key="2">
    <source>
        <dbReference type="PROSITE-ProRule" id="PRU01077"/>
    </source>
</evidence>
<evidence type="ECO:0000313" key="5">
    <source>
        <dbReference type="Ensembl" id="ENSECAP00000041494.2"/>
    </source>
</evidence>
<dbReference type="SUPFAM" id="SSF103657">
    <property type="entry name" value="BAR/IMD domain-like"/>
    <property type="match status" value="1"/>
</dbReference>
<sequence length="217" mass="25359">MMPQLQFKDAFWCRDFTAHTGYEVLLQRLLDGRKMCKDVEELLRQRAQAEERYGKELVQIARKAGGQTEINSLRASFDSLKQQMENVGSSHIQLALALREELRSLEEFRERQKEQRKKYEAVMDRVQKSKLSLYKKAMESKKTYEQKCRDADDAEQAFERISANGQQKQVEKVICMGCEFLFLFFFHWNQPVVLCGVRLEGMMECAHSWLLSEALGG</sequence>
<proteinExistence type="predicted"/>
<evidence type="ECO:0000259" key="4">
    <source>
        <dbReference type="PROSITE" id="PS51741"/>
    </source>
</evidence>
<evidence type="ECO:0000256" key="1">
    <source>
        <dbReference type="ARBA" id="ARBA00023054"/>
    </source>
</evidence>
<reference evidence="5 6" key="1">
    <citation type="journal article" date="2009" name="Science">
        <title>Genome sequence, comparative analysis, and population genetics of the domestic horse.</title>
        <authorList>
            <consortium name="Broad Institute Genome Sequencing Platform"/>
            <consortium name="Broad Institute Whole Genome Assembly Team"/>
            <person name="Wade C.M."/>
            <person name="Giulotto E."/>
            <person name="Sigurdsson S."/>
            <person name="Zoli M."/>
            <person name="Gnerre S."/>
            <person name="Imsland F."/>
            <person name="Lear T.L."/>
            <person name="Adelson D.L."/>
            <person name="Bailey E."/>
            <person name="Bellone R.R."/>
            <person name="Bloecker H."/>
            <person name="Distl O."/>
            <person name="Edgar R.C."/>
            <person name="Garber M."/>
            <person name="Leeb T."/>
            <person name="Mauceli E."/>
            <person name="MacLeod J.N."/>
            <person name="Penedo M.C.T."/>
            <person name="Raison J.M."/>
            <person name="Sharpe T."/>
            <person name="Vogel J."/>
            <person name="Andersson L."/>
            <person name="Antczak D.F."/>
            <person name="Biagi T."/>
            <person name="Binns M.M."/>
            <person name="Chowdhary B.P."/>
            <person name="Coleman S.J."/>
            <person name="Della Valle G."/>
            <person name="Fryc S."/>
            <person name="Guerin G."/>
            <person name="Hasegawa T."/>
            <person name="Hill E.W."/>
            <person name="Jurka J."/>
            <person name="Kiialainen A."/>
            <person name="Lindgren G."/>
            <person name="Liu J."/>
            <person name="Magnani E."/>
            <person name="Mickelson J.R."/>
            <person name="Murray J."/>
            <person name="Nergadze S.G."/>
            <person name="Onofrio R."/>
            <person name="Pedroni S."/>
            <person name="Piras M.F."/>
            <person name="Raudsepp T."/>
            <person name="Rocchi M."/>
            <person name="Roeed K.H."/>
            <person name="Ryder O.A."/>
            <person name="Searle S."/>
            <person name="Skow L."/>
            <person name="Swinburne J.E."/>
            <person name="Syvaenen A.C."/>
            <person name="Tozaki T."/>
            <person name="Valberg S.J."/>
            <person name="Vaudin M."/>
            <person name="White J.R."/>
            <person name="Zody M.C."/>
            <person name="Lander E.S."/>
            <person name="Lindblad-Toh K."/>
        </authorList>
    </citation>
    <scope>NUCLEOTIDE SEQUENCE [LARGE SCALE GENOMIC DNA]</scope>
    <source>
        <strain evidence="5 6">Thoroughbred</strain>
    </source>
</reference>
<evidence type="ECO:0000256" key="3">
    <source>
        <dbReference type="SAM" id="Coils"/>
    </source>
</evidence>
<keyword evidence="1 2" id="KW-0175">Coiled coil</keyword>
<feature type="domain" description="F-BAR" evidence="4">
    <location>
        <begin position="5"/>
        <end position="217"/>
    </location>
</feature>
<dbReference type="AlphaFoldDB" id="A0A3Q2LJK3"/>
<keyword evidence="6" id="KW-1185">Reference proteome</keyword>
<reference evidence="5" key="2">
    <citation type="submission" date="2025-08" db="UniProtKB">
        <authorList>
            <consortium name="Ensembl"/>
        </authorList>
    </citation>
    <scope>IDENTIFICATION</scope>
    <source>
        <strain evidence="5">Thoroughbred</strain>
    </source>
</reference>